<keyword evidence="1" id="KW-0560">Oxidoreductase</keyword>
<comment type="caution">
    <text evidence="4">The sequence shown here is derived from an EMBL/GenBank/DDBJ whole genome shotgun (WGS) entry which is preliminary data.</text>
</comment>
<feature type="region of interest" description="Disordered" evidence="2">
    <location>
        <begin position="1"/>
        <end position="23"/>
    </location>
</feature>
<dbReference type="Proteomes" id="UP001556196">
    <property type="component" value="Unassembled WGS sequence"/>
</dbReference>
<evidence type="ECO:0000259" key="3">
    <source>
        <dbReference type="Pfam" id="PF02826"/>
    </source>
</evidence>
<dbReference type="PANTHER" id="PTHR10996:SF114">
    <property type="entry name" value="GLYOXYLATE_HYDROXYPYRUVATE REDUCTASE A"/>
    <property type="match status" value="1"/>
</dbReference>
<organism evidence="4 5">
    <name type="scientific">Mesorhizobium marinum</name>
    <dbReference type="NCBI Taxonomy" id="3228790"/>
    <lineage>
        <taxon>Bacteria</taxon>
        <taxon>Pseudomonadati</taxon>
        <taxon>Pseudomonadota</taxon>
        <taxon>Alphaproteobacteria</taxon>
        <taxon>Hyphomicrobiales</taxon>
        <taxon>Phyllobacteriaceae</taxon>
        <taxon>Mesorhizobium</taxon>
    </lineage>
</organism>
<dbReference type="EMBL" id="JBFOCI010000001">
    <property type="protein sequence ID" value="MEW9805054.1"/>
    <property type="molecule type" value="Genomic_DNA"/>
</dbReference>
<dbReference type="InterPro" id="IPR050223">
    <property type="entry name" value="D-isomer_2-hydroxyacid_DH"/>
</dbReference>
<proteinExistence type="predicted"/>
<evidence type="ECO:0000313" key="4">
    <source>
        <dbReference type="EMBL" id="MEW9805054.1"/>
    </source>
</evidence>
<protein>
    <submittedName>
        <fullName evidence="4">2-hydroxyacid dehydrogenase</fullName>
    </submittedName>
</protein>
<evidence type="ECO:0000313" key="5">
    <source>
        <dbReference type="Proteomes" id="UP001556196"/>
    </source>
</evidence>
<dbReference type="Gene3D" id="3.40.50.720">
    <property type="entry name" value="NAD(P)-binding Rossmann-like Domain"/>
    <property type="match status" value="2"/>
</dbReference>
<dbReference type="CDD" id="cd12164">
    <property type="entry name" value="GDH_like_2"/>
    <property type="match status" value="1"/>
</dbReference>
<reference evidence="4 5" key="1">
    <citation type="submission" date="2024-06" db="EMBL/GenBank/DDBJ databases">
        <authorList>
            <person name="Tuo L."/>
        </authorList>
    </citation>
    <scope>NUCLEOTIDE SEQUENCE [LARGE SCALE GENOMIC DNA]</scope>
    <source>
        <strain evidence="4 5">ZMM04-5</strain>
    </source>
</reference>
<dbReference type="SUPFAM" id="SSF51735">
    <property type="entry name" value="NAD(P)-binding Rossmann-fold domains"/>
    <property type="match status" value="1"/>
</dbReference>
<dbReference type="InterPro" id="IPR036291">
    <property type="entry name" value="NAD(P)-bd_dom_sf"/>
</dbReference>
<dbReference type="InterPro" id="IPR006140">
    <property type="entry name" value="D-isomer_DH_NAD-bd"/>
</dbReference>
<evidence type="ECO:0000256" key="2">
    <source>
        <dbReference type="SAM" id="MobiDB-lite"/>
    </source>
</evidence>
<sequence length="334" mass="36006">MHDETAVEPTAPCEGGTGPAGGRSGKPGAVLFYSKFDDPVEWGAVLKSELPDLDFRVYPDVGDADEIRTVLAWQPPPGFFEPYRNLTLVVNLGAGIDSLAGRADLPDVPISRLSDSGMIALMRSYVLFSVIRYARNIPDFEAAMRVKEWRYIHPTPLHRIKVGVMGLGHLGAAVASSLAQAGFDVRGWDQAKKAIPGVNCHSGAELASFLSDVEILVNMLPLTPSTRGMIGREVFEAVPRGAKFVNASRGLIVDEPALVEALRTGQIGAATLDVFWTEPLPAEHPFWAMENVLITPHLASITVPEAAARDVAESIRRVAAGQGPLHLTEPQRGY</sequence>
<dbReference type="RefSeq" id="WP_367783014.1">
    <property type="nucleotide sequence ID" value="NZ_JBFOCH010000024.1"/>
</dbReference>
<dbReference type="PANTHER" id="PTHR10996">
    <property type="entry name" value="2-HYDROXYACID DEHYDROGENASE-RELATED"/>
    <property type="match status" value="1"/>
</dbReference>
<name>A0ABV3QVF6_9HYPH</name>
<feature type="domain" description="D-isomer specific 2-hydroxyacid dehydrogenase NAD-binding" evidence="3">
    <location>
        <begin position="130"/>
        <end position="299"/>
    </location>
</feature>
<keyword evidence="5" id="KW-1185">Reference proteome</keyword>
<accession>A0ABV3QVF6</accession>
<evidence type="ECO:0000256" key="1">
    <source>
        <dbReference type="ARBA" id="ARBA00023002"/>
    </source>
</evidence>
<gene>
    <name evidence="4" type="ORF">ABUE31_03530</name>
</gene>
<dbReference type="Pfam" id="PF02826">
    <property type="entry name" value="2-Hacid_dh_C"/>
    <property type="match status" value="1"/>
</dbReference>